<accession>A0A5E8HHY9</accession>
<feature type="compositionally biased region" description="Polar residues" evidence="1">
    <location>
        <begin position="174"/>
        <end position="188"/>
    </location>
</feature>
<dbReference type="EMBL" id="AOGX02000013">
    <property type="protein sequence ID" value="EOQ90110.1"/>
    <property type="molecule type" value="Genomic_DNA"/>
</dbReference>
<name>A0A5E8HHY9_9LEPT</name>
<dbReference type="RefSeq" id="WP_015676134.1">
    <property type="nucleotide sequence ID" value="NZ_AOGX02000013.1"/>
</dbReference>
<dbReference type="AlphaFoldDB" id="A0A5E8HHY9"/>
<protein>
    <recommendedName>
        <fullName evidence="4">PEGA domain protein</fullName>
    </recommendedName>
</protein>
<sequence>MFEKISVHLSLIAFIFSINNCATMSARDDGMQAIFVKAPADSHIYLDGEKIGETFGASLIDTPKKGPNRQYKLRIEKDGFEPKEIEVTKEIHMLFGWNLIFLVGAPIGFAVDYFSGSYLHYNRWVEVELDQKSNFKVNLNSESNRIYVQKRDIDRGLPVSVKFEKVSNVTYEATDANGNPIQNTSAGQQRPGGDYGDEANLSQGYYKISGFYYSKDFNTSRTASVTRVAKLPGSKVFAIPGGGVGAICGTMDEKTNRTTFYWIHLPEFISKKLEESKFLQSSYLAHHCEQVFDLKQYLNQS</sequence>
<evidence type="ECO:0000256" key="1">
    <source>
        <dbReference type="SAM" id="MobiDB-lite"/>
    </source>
</evidence>
<dbReference type="OrthoDB" id="325350at2"/>
<comment type="caution">
    <text evidence="2">The sequence shown here is derived from an EMBL/GenBank/DDBJ whole genome shotgun (WGS) entry which is preliminary data.</text>
</comment>
<evidence type="ECO:0000313" key="2">
    <source>
        <dbReference type="EMBL" id="EOQ90110.1"/>
    </source>
</evidence>
<feature type="region of interest" description="Disordered" evidence="1">
    <location>
        <begin position="174"/>
        <end position="194"/>
    </location>
</feature>
<evidence type="ECO:0000313" key="3">
    <source>
        <dbReference type="Proteomes" id="UP000013996"/>
    </source>
</evidence>
<organism evidence="2 3">
    <name type="scientific">Leptospira yanagawae serovar Saopaulo str. Sao Paulo = ATCC 700523</name>
    <dbReference type="NCBI Taxonomy" id="1249483"/>
    <lineage>
        <taxon>Bacteria</taxon>
        <taxon>Pseudomonadati</taxon>
        <taxon>Spirochaetota</taxon>
        <taxon>Spirochaetia</taxon>
        <taxon>Leptospirales</taxon>
        <taxon>Leptospiraceae</taxon>
        <taxon>Leptospira</taxon>
    </lineage>
</organism>
<dbReference type="Proteomes" id="UP000013996">
    <property type="component" value="Unassembled WGS sequence"/>
</dbReference>
<evidence type="ECO:0008006" key="4">
    <source>
        <dbReference type="Google" id="ProtNLM"/>
    </source>
</evidence>
<dbReference type="NCBIfam" id="NF047662">
    <property type="entry name" value="LEPBI_I2678_fam"/>
    <property type="match status" value="1"/>
</dbReference>
<proteinExistence type="predicted"/>
<reference evidence="2 3" key="1">
    <citation type="submission" date="2013-04" db="EMBL/GenBank/DDBJ databases">
        <authorList>
            <person name="Harkins D.M."/>
            <person name="Durkin A.S."/>
            <person name="Brinkac L.M."/>
            <person name="Haft D.H."/>
            <person name="Selengut J.D."/>
            <person name="Sanka R."/>
            <person name="DePew J."/>
            <person name="Purushe J."/>
            <person name="Hartskeerl R.A."/>
            <person name="Ahmed A."/>
            <person name="van der Linden H."/>
            <person name="Goris M.G.A."/>
            <person name="Vinetz J.M."/>
            <person name="Sutton G.G."/>
            <person name="Nierman W.C."/>
            <person name="Fouts D.E."/>
        </authorList>
    </citation>
    <scope>NUCLEOTIDE SEQUENCE [LARGE SCALE GENOMIC DNA]</scope>
    <source>
        <strain evidence="2 3">Sao Paulo</strain>
    </source>
</reference>
<gene>
    <name evidence="2" type="ORF">LEP1GSC202_0541</name>
</gene>